<reference evidence="1 2" key="1">
    <citation type="journal article" date="2019" name="Sci. Rep.">
        <title>Orb-weaving spider Araneus ventricosus genome elucidates the spidroin gene catalogue.</title>
        <authorList>
            <person name="Kono N."/>
            <person name="Nakamura H."/>
            <person name="Ohtoshi R."/>
            <person name="Moran D.A.P."/>
            <person name="Shinohara A."/>
            <person name="Yoshida Y."/>
            <person name="Fujiwara M."/>
            <person name="Mori M."/>
            <person name="Tomita M."/>
            <person name="Arakawa K."/>
        </authorList>
    </citation>
    <scope>NUCLEOTIDE SEQUENCE [LARGE SCALE GENOMIC DNA]</scope>
</reference>
<comment type="caution">
    <text evidence="1">The sequence shown here is derived from an EMBL/GenBank/DDBJ whole genome shotgun (WGS) entry which is preliminary data.</text>
</comment>
<dbReference type="AlphaFoldDB" id="A0A4Y2WIL7"/>
<name>A0A4Y2WIL7_ARAVE</name>
<dbReference type="InterPro" id="IPR012349">
    <property type="entry name" value="Split_barrel_FMN-bd"/>
</dbReference>
<dbReference type="Proteomes" id="UP000499080">
    <property type="component" value="Unassembled WGS sequence"/>
</dbReference>
<feature type="non-terminal residue" evidence="1">
    <location>
        <position position="47"/>
    </location>
</feature>
<evidence type="ECO:0000313" key="1">
    <source>
        <dbReference type="EMBL" id="GBO36851.1"/>
    </source>
</evidence>
<protein>
    <recommendedName>
        <fullName evidence="3">Pyridoxal 5'-phosphate synthase</fullName>
    </recommendedName>
</protein>
<evidence type="ECO:0008006" key="3">
    <source>
        <dbReference type="Google" id="ProtNLM"/>
    </source>
</evidence>
<proteinExistence type="predicted"/>
<dbReference type="Gene3D" id="2.30.110.10">
    <property type="entry name" value="Electron Transport, Fmn-binding Protein, Chain A"/>
    <property type="match status" value="1"/>
</dbReference>
<gene>
    <name evidence="1" type="ORF">AVEN_269121_1</name>
</gene>
<evidence type="ECO:0000313" key="2">
    <source>
        <dbReference type="Proteomes" id="UP000499080"/>
    </source>
</evidence>
<sequence length="47" mass="5300">MRVPYEPDVERDFSVKSPIALFDKWFNDARMAEGIREANAVAVATAD</sequence>
<accession>A0A4Y2WIL7</accession>
<keyword evidence="2" id="KW-1185">Reference proteome</keyword>
<organism evidence="1 2">
    <name type="scientific">Araneus ventricosus</name>
    <name type="common">Orbweaver spider</name>
    <name type="synonym">Epeira ventricosa</name>
    <dbReference type="NCBI Taxonomy" id="182803"/>
    <lineage>
        <taxon>Eukaryota</taxon>
        <taxon>Metazoa</taxon>
        <taxon>Ecdysozoa</taxon>
        <taxon>Arthropoda</taxon>
        <taxon>Chelicerata</taxon>
        <taxon>Arachnida</taxon>
        <taxon>Araneae</taxon>
        <taxon>Araneomorphae</taxon>
        <taxon>Entelegynae</taxon>
        <taxon>Araneoidea</taxon>
        <taxon>Araneidae</taxon>
        <taxon>Araneus</taxon>
    </lineage>
</organism>
<dbReference type="OrthoDB" id="303614at2759"/>
<dbReference type="EMBL" id="BGPR01061126">
    <property type="protein sequence ID" value="GBO36851.1"/>
    <property type="molecule type" value="Genomic_DNA"/>
</dbReference>